<evidence type="ECO:0000313" key="2">
    <source>
        <dbReference type="EMBL" id="MFC7316560.1"/>
    </source>
</evidence>
<dbReference type="RefSeq" id="WP_276304177.1">
    <property type="nucleotide sequence ID" value="NZ_CP119992.1"/>
</dbReference>
<name>A0ABD6A858_9EURY</name>
<feature type="domain" description="Saccharopine dehydrogenase NADP binding" evidence="1">
    <location>
        <begin position="6"/>
        <end position="123"/>
    </location>
</feature>
<dbReference type="PANTHER" id="PTHR43781">
    <property type="entry name" value="SACCHAROPINE DEHYDROGENASE"/>
    <property type="match status" value="1"/>
</dbReference>
<proteinExistence type="predicted"/>
<dbReference type="GeneID" id="79316800"/>
<dbReference type="InterPro" id="IPR036291">
    <property type="entry name" value="NAD(P)-bd_dom_sf"/>
</dbReference>
<dbReference type="AlphaFoldDB" id="A0ABD6A858"/>
<sequence length="366" mass="38401">MDEELLIYGSYGYTGSLIARTAVDRGLSPVLAGRRAEPLERQATTLGLDHRVFSLEHPNVVEERVADVDAVLNCAGPFSATAAPLVEACLAAGTDYLDIAGEIDVLEALAERDRDAERADVTLLPAVGFDVVPTDCLAAILESELPSATRLALGIDGLGTYSPGTVKSIVEGLSRPGAIREGGAVRTIPAAWRTRRIDFGEGPKPAVTVPWGDVSTAYYATGIPNVEVYATVPAFATGALRRAGTLAPVLGAKPVQGALKRLADATISGPTAEERARSVVRVWGEVEDDEGNRVTARLRTPDTYDLTAETAVEAARRTAAGEVAPGFQTPASAFGPDFALEFEGVEREAVRGETVRGTSGRGDTGD</sequence>
<reference evidence="2 3" key="1">
    <citation type="journal article" date="2019" name="Int. J. Syst. Evol. Microbiol.">
        <title>The Global Catalogue of Microorganisms (GCM) 10K type strain sequencing project: providing services to taxonomists for standard genome sequencing and annotation.</title>
        <authorList>
            <consortium name="The Broad Institute Genomics Platform"/>
            <consortium name="The Broad Institute Genome Sequencing Center for Infectious Disease"/>
            <person name="Wu L."/>
            <person name="Ma J."/>
        </authorList>
    </citation>
    <scope>NUCLEOTIDE SEQUENCE [LARGE SCALE GENOMIC DNA]</scope>
    <source>
        <strain evidence="2 3">PSR21</strain>
    </source>
</reference>
<dbReference type="SUPFAM" id="SSF51735">
    <property type="entry name" value="NAD(P)-binding Rossmann-fold domains"/>
    <property type="match status" value="1"/>
</dbReference>
<comment type="caution">
    <text evidence="2">The sequence shown here is derived from an EMBL/GenBank/DDBJ whole genome shotgun (WGS) entry which is preliminary data.</text>
</comment>
<accession>A0ABD6A858</accession>
<dbReference type="Gene3D" id="3.40.50.720">
    <property type="entry name" value="NAD(P)-binding Rossmann-like Domain"/>
    <property type="match status" value="1"/>
</dbReference>
<dbReference type="EMBL" id="JBHTBF010000002">
    <property type="protein sequence ID" value="MFC7316560.1"/>
    <property type="molecule type" value="Genomic_DNA"/>
</dbReference>
<dbReference type="Pfam" id="PF03435">
    <property type="entry name" value="Sacchrp_dh_NADP"/>
    <property type="match status" value="1"/>
</dbReference>
<dbReference type="InterPro" id="IPR005097">
    <property type="entry name" value="Sacchrp_dh_NADP-bd"/>
</dbReference>
<keyword evidence="3" id="KW-1185">Reference proteome</keyword>
<gene>
    <name evidence="2" type="ORF">ACFQPE_07075</name>
</gene>
<organism evidence="2 3">
    <name type="scientific">Halomarina halobia</name>
    <dbReference type="NCBI Taxonomy" id="3033386"/>
    <lineage>
        <taxon>Archaea</taxon>
        <taxon>Methanobacteriati</taxon>
        <taxon>Methanobacteriota</taxon>
        <taxon>Stenosarchaea group</taxon>
        <taxon>Halobacteria</taxon>
        <taxon>Halobacteriales</taxon>
        <taxon>Natronomonadaceae</taxon>
        <taxon>Halomarina</taxon>
    </lineage>
</organism>
<evidence type="ECO:0000313" key="3">
    <source>
        <dbReference type="Proteomes" id="UP001596547"/>
    </source>
</evidence>
<dbReference type="PANTHER" id="PTHR43781:SF1">
    <property type="entry name" value="SACCHAROPINE DEHYDROGENASE"/>
    <property type="match status" value="1"/>
</dbReference>
<evidence type="ECO:0000259" key="1">
    <source>
        <dbReference type="Pfam" id="PF03435"/>
    </source>
</evidence>
<protein>
    <submittedName>
        <fullName evidence="2">Saccharopine dehydrogenase family protein</fullName>
    </submittedName>
</protein>
<dbReference type="Proteomes" id="UP001596547">
    <property type="component" value="Unassembled WGS sequence"/>
</dbReference>